<organism evidence="9 10">
    <name type="scientific">Caldanaerovirga acetigignens</name>
    <dbReference type="NCBI Taxonomy" id="447595"/>
    <lineage>
        <taxon>Bacteria</taxon>
        <taxon>Bacillati</taxon>
        <taxon>Bacillota</taxon>
        <taxon>Clostridia</taxon>
        <taxon>Thermosediminibacterales</taxon>
        <taxon>Thermosediminibacteraceae</taxon>
        <taxon>Caldanaerovirga</taxon>
    </lineage>
</organism>
<feature type="transmembrane region" description="Helical" evidence="7">
    <location>
        <begin position="106"/>
        <end position="129"/>
    </location>
</feature>
<protein>
    <submittedName>
        <fullName evidence="9">Phosphonate transport system permease protein</fullName>
    </submittedName>
</protein>
<evidence type="ECO:0000256" key="5">
    <source>
        <dbReference type="ARBA" id="ARBA00022989"/>
    </source>
</evidence>
<feature type="transmembrane region" description="Helical" evidence="7">
    <location>
        <begin position="44"/>
        <end position="64"/>
    </location>
</feature>
<dbReference type="EMBL" id="FRCR01000013">
    <property type="protein sequence ID" value="SHM79978.1"/>
    <property type="molecule type" value="Genomic_DNA"/>
</dbReference>
<dbReference type="PANTHER" id="PTHR30043:SF1">
    <property type="entry name" value="ABC TRANSPORT SYSTEM PERMEASE PROTEIN P69"/>
    <property type="match status" value="1"/>
</dbReference>
<dbReference type="NCBIfam" id="TIGR01097">
    <property type="entry name" value="PhnE"/>
    <property type="match status" value="1"/>
</dbReference>
<comment type="subcellular location">
    <subcellularLocation>
        <location evidence="1 7">Cell membrane</location>
        <topology evidence="1 7">Multi-pass membrane protein</topology>
    </subcellularLocation>
</comment>
<evidence type="ECO:0000256" key="7">
    <source>
        <dbReference type="RuleBase" id="RU363032"/>
    </source>
</evidence>
<dbReference type="PANTHER" id="PTHR30043">
    <property type="entry name" value="PHOSPHONATES TRANSPORT SYSTEM PERMEASE PROTEIN"/>
    <property type="match status" value="1"/>
</dbReference>
<evidence type="ECO:0000256" key="1">
    <source>
        <dbReference type="ARBA" id="ARBA00004651"/>
    </source>
</evidence>
<sequence length="293" mass="32581">MNAEVRREKQKFYMGSVHILREEKVSENPFIVIKQLCEKIKTGWQSVFIAAVLGMAFVWGLNYLKLDYRRLLTGTAVLFRILKAMFPPSTTGWSHVLVGAVETFNIAWMGTLIAGVIGFFLSFLGAANISPSPLLRLAVRWFAALMRAIPAMVWALVFVAALGLGPLPGILALAVHGTGMLIKVFCDSIEEVDSGIIEALQATGASWFQVVARGILPAVWPYLLSWILLRLDVDLRYSSVMGMVGAGGIGWLLTRAMRMYQFNEAIFIILVIFAMLTSVERINHYIKKKVLNL</sequence>
<evidence type="ECO:0000313" key="10">
    <source>
        <dbReference type="Proteomes" id="UP000184375"/>
    </source>
</evidence>
<dbReference type="RefSeq" id="WP_084098979.1">
    <property type="nucleotide sequence ID" value="NZ_FRCR01000013.1"/>
</dbReference>
<dbReference type="GO" id="GO:0015416">
    <property type="term" value="F:ABC-type phosphonate transporter activity"/>
    <property type="evidence" value="ECO:0007669"/>
    <property type="project" value="InterPro"/>
</dbReference>
<dbReference type="SUPFAM" id="SSF161098">
    <property type="entry name" value="MetI-like"/>
    <property type="match status" value="1"/>
</dbReference>
<comment type="similarity">
    <text evidence="7">Belongs to the binding-protein-dependent transport system permease family.</text>
</comment>
<evidence type="ECO:0000259" key="8">
    <source>
        <dbReference type="PROSITE" id="PS50928"/>
    </source>
</evidence>
<evidence type="ECO:0000256" key="4">
    <source>
        <dbReference type="ARBA" id="ARBA00022692"/>
    </source>
</evidence>
<keyword evidence="5 7" id="KW-1133">Transmembrane helix</keyword>
<evidence type="ECO:0000256" key="6">
    <source>
        <dbReference type="ARBA" id="ARBA00023136"/>
    </source>
</evidence>
<feature type="transmembrane region" description="Helical" evidence="7">
    <location>
        <begin position="265"/>
        <end position="286"/>
    </location>
</feature>
<dbReference type="STRING" id="447595.SAMN05660826_01985"/>
<name>A0A1M7LP95_9FIRM</name>
<gene>
    <name evidence="9" type="ORF">SAMN05660826_01985</name>
</gene>
<dbReference type="GO" id="GO:0005886">
    <property type="term" value="C:plasma membrane"/>
    <property type="evidence" value="ECO:0007669"/>
    <property type="project" value="UniProtKB-SubCell"/>
</dbReference>
<dbReference type="InterPro" id="IPR035906">
    <property type="entry name" value="MetI-like_sf"/>
</dbReference>
<evidence type="ECO:0000256" key="2">
    <source>
        <dbReference type="ARBA" id="ARBA00022448"/>
    </source>
</evidence>
<dbReference type="CDD" id="cd06261">
    <property type="entry name" value="TM_PBP2"/>
    <property type="match status" value="1"/>
</dbReference>
<dbReference type="InterPro" id="IPR005769">
    <property type="entry name" value="PhnE/PtxC"/>
</dbReference>
<dbReference type="InterPro" id="IPR000515">
    <property type="entry name" value="MetI-like"/>
</dbReference>
<dbReference type="Gene3D" id="1.10.3720.10">
    <property type="entry name" value="MetI-like"/>
    <property type="match status" value="1"/>
</dbReference>
<keyword evidence="3" id="KW-1003">Cell membrane</keyword>
<keyword evidence="4 7" id="KW-0812">Transmembrane</keyword>
<feature type="domain" description="ABC transmembrane type-1" evidence="8">
    <location>
        <begin position="100"/>
        <end position="281"/>
    </location>
</feature>
<keyword evidence="2 7" id="KW-0813">Transport</keyword>
<dbReference type="Pfam" id="PF00528">
    <property type="entry name" value="BPD_transp_1"/>
    <property type="match status" value="1"/>
</dbReference>
<dbReference type="PROSITE" id="PS50928">
    <property type="entry name" value="ABC_TM1"/>
    <property type="match status" value="1"/>
</dbReference>
<accession>A0A1M7LP95</accession>
<keyword evidence="10" id="KW-1185">Reference proteome</keyword>
<dbReference type="Proteomes" id="UP000184375">
    <property type="component" value="Unassembled WGS sequence"/>
</dbReference>
<feature type="transmembrane region" description="Helical" evidence="7">
    <location>
        <begin position="207"/>
        <end position="229"/>
    </location>
</feature>
<reference evidence="10" key="1">
    <citation type="submission" date="2016-11" db="EMBL/GenBank/DDBJ databases">
        <authorList>
            <person name="Varghese N."/>
            <person name="Submissions S."/>
        </authorList>
    </citation>
    <scope>NUCLEOTIDE SEQUENCE [LARGE SCALE GENOMIC DNA]</scope>
    <source>
        <strain evidence="10">DSM 18802</strain>
    </source>
</reference>
<dbReference type="OrthoDB" id="8557224at2"/>
<evidence type="ECO:0000313" key="9">
    <source>
        <dbReference type="EMBL" id="SHM79978.1"/>
    </source>
</evidence>
<dbReference type="AlphaFoldDB" id="A0A1M7LP95"/>
<keyword evidence="6 7" id="KW-0472">Membrane</keyword>
<feature type="transmembrane region" description="Helical" evidence="7">
    <location>
        <begin position="235"/>
        <end position="253"/>
    </location>
</feature>
<proteinExistence type="inferred from homology"/>
<evidence type="ECO:0000256" key="3">
    <source>
        <dbReference type="ARBA" id="ARBA00022475"/>
    </source>
</evidence>